<evidence type="ECO:0000313" key="2">
    <source>
        <dbReference type="EMBL" id="KAK5977862.1"/>
    </source>
</evidence>
<sequence>MVKPTLKTEIGPPMSSIGTEANLVKPTNTTPENVSRRSRGSLYKHDLEERLRESLDRIKSKSFDDVSF</sequence>
<dbReference type="AlphaFoldDB" id="A0AAN8FNW8"/>
<evidence type="ECO:0000256" key="1">
    <source>
        <dbReference type="SAM" id="MobiDB-lite"/>
    </source>
</evidence>
<comment type="caution">
    <text evidence="2">The sequence shown here is derived from an EMBL/GenBank/DDBJ whole genome shotgun (WGS) entry which is preliminary data.</text>
</comment>
<feature type="region of interest" description="Disordered" evidence="1">
    <location>
        <begin position="1"/>
        <end position="41"/>
    </location>
</feature>
<evidence type="ECO:0000313" key="3">
    <source>
        <dbReference type="Proteomes" id="UP001331761"/>
    </source>
</evidence>
<dbReference type="Proteomes" id="UP001331761">
    <property type="component" value="Unassembled WGS sequence"/>
</dbReference>
<reference evidence="2 3" key="1">
    <citation type="submission" date="2019-10" db="EMBL/GenBank/DDBJ databases">
        <title>Assembly and Annotation for the nematode Trichostrongylus colubriformis.</title>
        <authorList>
            <person name="Martin J."/>
        </authorList>
    </citation>
    <scope>NUCLEOTIDE SEQUENCE [LARGE SCALE GENOMIC DNA]</scope>
    <source>
        <strain evidence="2">G859</strain>
        <tissue evidence="2">Whole worm</tissue>
    </source>
</reference>
<gene>
    <name evidence="2" type="ORF">GCK32_022572</name>
</gene>
<protein>
    <submittedName>
        <fullName evidence="2">Uncharacterized protein</fullName>
    </submittedName>
</protein>
<dbReference type="EMBL" id="WIXE01010112">
    <property type="protein sequence ID" value="KAK5977862.1"/>
    <property type="molecule type" value="Genomic_DNA"/>
</dbReference>
<name>A0AAN8FNW8_TRICO</name>
<accession>A0AAN8FNW8</accession>
<organism evidence="2 3">
    <name type="scientific">Trichostrongylus colubriformis</name>
    <name type="common">Black scour worm</name>
    <dbReference type="NCBI Taxonomy" id="6319"/>
    <lineage>
        <taxon>Eukaryota</taxon>
        <taxon>Metazoa</taxon>
        <taxon>Ecdysozoa</taxon>
        <taxon>Nematoda</taxon>
        <taxon>Chromadorea</taxon>
        <taxon>Rhabditida</taxon>
        <taxon>Rhabditina</taxon>
        <taxon>Rhabditomorpha</taxon>
        <taxon>Strongyloidea</taxon>
        <taxon>Trichostrongylidae</taxon>
        <taxon>Trichostrongylus</taxon>
    </lineage>
</organism>
<proteinExistence type="predicted"/>
<keyword evidence="3" id="KW-1185">Reference proteome</keyword>